<sequence>MELEGIVGMRQFFEREGILKECTKNEFFIQQGQHHSHIAFILKGGFRYLGYSSEGKEQIVGYSFENDFVVDYATFQIQEPPIIDAQSIKKSTILILPCDKLNTYFKNCGIPDLRSKVAETLLNDLVTRLLSMYCDSPEERYTKLIARSPEILSLVSLKEIASLIKVTPETLSRIRRKLKSLDLNQEF</sequence>
<proteinExistence type="predicted"/>
<name>A0A4V3BXI1_9BACT</name>
<evidence type="ECO:0000313" key="2">
    <source>
        <dbReference type="EMBL" id="TDN98948.1"/>
    </source>
</evidence>
<accession>A0A4V3BXI1</accession>
<reference evidence="2 3" key="1">
    <citation type="submission" date="2019-03" db="EMBL/GenBank/DDBJ databases">
        <title>Freshwater and sediment microbial communities from various areas in North America, analyzing microbe dynamics in response to fracking.</title>
        <authorList>
            <person name="Lamendella R."/>
        </authorList>
    </citation>
    <scope>NUCLEOTIDE SEQUENCE [LARGE SCALE GENOMIC DNA]</scope>
    <source>
        <strain evidence="2 3">114D</strain>
    </source>
</reference>
<dbReference type="InterPro" id="IPR000595">
    <property type="entry name" value="cNMP-bd_dom"/>
</dbReference>
<dbReference type="Pfam" id="PF00027">
    <property type="entry name" value="cNMP_binding"/>
    <property type="match status" value="1"/>
</dbReference>
<dbReference type="InterPro" id="IPR018490">
    <property type="entry name" value="cNMP-bd_dom_sf"/>
</dbReference>
<evidence type="ECO:0000313" key="3">
    <source>
        <dbReference type="Proteomes" id="UP000294848"/>
    </source>
</evidence>
<dbReference type="Proteomes" id="UP000294848">
    <property type="component" value="Unassembled WGS sequence"/>
</dbReference>
<feature type="domain" description="Cyclic nucleotide-binding" evidence="1">
    <location>
        <begin position="20"/>
        <end position="106"/>
    </location>
</feature>
<dbReference type="EMBL" id="SNWI01000007">
    <property type="protein sequence ID" value="TDN98948.1"/>
    <property type="molecule type" value="Genomic_DNA"/>
</dbReference>
<dbReference type="SUPFAM" id="SSF51206">
    <property type="entry name" value="cAMP-binding domain-like"/>
    <property type="match status" value="1"/>
</dbReference>
<dbReference type="AlphaFoldDB" id="A0A4V3BXI1"/>
<evidence type="ECO:0000259" key="1">
    <source>
        <dbReference type="Pfam" id="PF00027"/>
    </source>
</evidence>
<dbReference type="InterPro" id="IPR014710">
    <property type="entry name" value="RmlC-like_jellyroll"/>
</dbReference>
<gene>
    <name evidence="2" type="ORF">DET52_10776</name>
</gene>
<organism evidence="2 3">
    <name type="scientific">Sunxiuqinia elliptica</name>
    <dbReference type="NCBI Taxonomy" id="655355"/>
    <lineage>
        <taxon>Bacteria</taxon>
        <taxon>Pseudomonadati</taxon>
        <taxon>Bacteroidota</taxon>
        <taxon>Bacteroidia</taxon>
        <taxon>Marinilabiliales</taxon>
        <taxon>Prolixibacteraceae</taxon>
        <taxon>Sunxiuqinia</taxon>
    </lineage>
</organism>
<protein>
    <submittedName>
        <fullName evidence="2">CRP-like cAMP-binding protein</fullName>
    </submittedName>
</protein>
<dbReference type="Gene3D" id="2.60.120.10">
    <property type="entry name" value="Jelly Rolls"/>
    <property type="match status" value="1"/>
</dbReference>
<comment type="caution">
    <text evidence="2">The sequence shown here is derived from an EMBL/GenBank/DDBJ whole genome shotgun (WGS) entry which is preliminary data.</text>
</comment>